<dbReference type="Proteomes" id="UP000697127">
    <property type="component" value="Unassembled WGS sequence"/>
</dbReference>
<evidence type="ECO:0000256" key="3">
    <source>
        <dbReference type="ARBA" id="ARBA00022833"/>
    </source>
</evidence>
<evidence type="ECO:0000313" key="7">
    <source>
        <dbReference type="EMBL" id="KAG0688771.1"/>
    </source>
</evidence>
<evidence type="ECO:0000313" key="8">
    <source>
        <dbReference type="Proteomes" id="UP000697127"/>
    </source>
</evidence>
<dbReference type="SMART" id="SM00401">
    <property type="entry name" value="ZnF_GATA"/>
    <property type="match status" value="1"/>
</dbReference>
<dbReference type="OrthoDB" id="2162994at2759"/>
<evidence type="ECO:0000256" key="2">
    <source>
        <dbReference type="ARBA" id="ARBA00022771"/>
    </source>
</evidence>
<keyword evidence="1" id="KW-0479">Metal-binding</keyword>
<gene>
    <name evidence="7" type="ORF">C6P40_000554</name>
</gene>
<protein>
    <recommendedName>
        <fullName evidence="6">GATA-type domain-containing protein</fullName>
    </recommendedName>
</protein>
<dbReference type="InterPro" id="IPR051140">
    <property type="entry name" value="GATA_TF"/>
</dbReference>
<feature type="region of interest" description="Disordered" evidence="5">
    <location>
        <begin position="1"/>
        <end position="70"/>
    </location>
</feature>
<dbReference type="GO" id="GO:0008270">
    <property type="term" value="F:zinc ion binding"/>
    <property type="evidence" value="ECO:0007669"/>
    <property type="project" value="UniProtKB-KW"/>
</dbReference>
<evidence type="ECO:0000256" key="4">
    <source>
        <dbReference type="PROSITE-ProRule" id="PRU00094"/>
    </source>
</evidence>
<feature type="region of interest" description="Disordered" evidence="5">
    <location>
        <begin position="133"/>
        <end position="164"/>
    </location>
</feature>
<evidence type="ECO:0000259" key="6">
    <source>
        <dbReference type="PROSITE" id="PS50114"/>
    </source>
</evidence>
<feature type="region of interest" description="Disordered" evidence="5">
    <location>
        <begin position="409"/>
        <end position="461"/>
    </location>
</feature>
<feature type="compositionally biased region" description="Low complexity" evidence="5">
    <location>
        <begin position="59"/>
        <end position="70"/>
    </location>
</feature>
<reference evidence="7" key="1">
    <citation type="submission" date="2020-11" db="EMBL/GenBank/DDBJ databases">
        <title>Kefir isolates.</title>
        <authorList>
            <person name="Marcisauskas S."/>
            <person name="Kim Y."/>
            <person name="Blasche S."/>
        </authorList>
    </citation>
    <scope>NUCLEOTIDE SEQUENCE</scope>
    <source>
        <strain evidence="7">Olga-1</strain>
    </source>
</reference>
<feature type="compositionally biased region" description="Low complexity" evidence="5">
    <location>
        <begin position="135"/>
        <end position="155"/>
    </location>
</feature>
<dbReference type="AlphaFoldDB" id="A0A9P7BFB6"/>
<feature type="domain" description="GATA-type" evidence="6">
    <location>
        <begin position="533"/>
        <end position="587"/>
    </location>
</feature>
<feature type="compositionally biased region" description="Polar residues" evidence="5">
    <location>
        <begin position="1"/>
        <end position="33"/>
    </location>
</feature>
<dbReference type="CDD" id="cd00202">
    <property type="entry name" value="ZnF_GATA"/>
    <property type="match status" value="1"/>
</dbReference>
<accession>A0A9P7BFB6</accession>
<feature type="region of interest" description="Disordered" evidence="5">
    <location>
        <begin position="205"/>
        <end position="239"/>
    </location>
</feature>
<organism evidence="7 8">
    <name type="scientific">Pichia californica</name>
    <dbReference type="NCBI Taxonomy" id="460514"/>
    <lineage>
        <taxon>Eukaryota</taxon>
        <taxon>Fungi</taxon>
        <taxon>Dikarya</taxon>
        <taxon>Ascomycota</taxon>
        <taxon>Saccharomycotina</taxon>
        <taxon>Pichiomycetes</taxon>
        <taxon>Pichiales</taxon>
        <taxon>Pichiaceae</taxon>
        <taxon>Pichia</taxon>
    </lineage>
</organism>
<feature type="compositionally biased region" description="Low complexity" evidence="5">
    <location>
        <begin position="422"/>
        <end position="454"/>
    </location>
</feature>
<dbReference type="EMBL" id="PUHW01000124">
    <property type="protein sequence ID" value="KAG0688771.1"/>
    <property type="molecule type" value="Genomic_DNA"/>
</dbReference>
<dbReference type="SUPFAM" id="SSF57716">
    <property type="entry name" value="Glucocorticoid receptor-like (DNA-binding domain)"/>
    <property type="match status" value="1"/>
</dbReference>
<dbReference type="PANTHER" id="PTHR45658">
    <property type="entry name" value="GATA TRANSCRIPTION FACTOR"/>
    <property type="match status" value="1"/>
</dbReference>
<evidence type="ECO:0000256" key="1">
    <source>
        <dbReference type="ARBA" id="ARBA00022723"/>
    </source>
</evidence>
<proteinExistence type="predicted"/>
<dbReference type="PROSITE" id="PS50114">
    <property type="entry name" value="GATA_ZN_FINGER_2"/>
    <property type="match status" value="1"/>
</dbReference>
<dbReference type="Gene3D" id="3.30.50.10">
    <property type="entry name" value="Erythroid Transcription Factor GATA-1, subunit A"/>
    <property type="match status" value="1"/>
</dbReference>
<dbReference type="PANTHER" id="PTHR45658:SF18">
    <property type="entry name" value="PROTEIN GAT2"/>
    <property type="match status" value="1"/>
</dbReference>
<dbReference type="GO" id="GO:0043565">
    <property type="term" value="F:sequence-specific DNA binding"/>
    <property type="evidence" value="ECO:0007669"/>
    <property type="project" value="InterPro"/>
</dbReference>
<dbReference type="InterPro" id="IPR013088">
    <property type="entry name" value="Znf_NHR/GATA"/>
</dbReference>
<sequence length="601" mass="67201">MSNFSTVTNDNINQKQDINSSIPNSAMLSNNSIQHQYQQYPQQQHQHQLHQQHQHQHLHQQQQQQQQQKQQNIPNILPNFMHNYHRPEHQYIDIETLSSANPDSLPFPRFKTNSTSTIQSSQQINTNHLMNTIFQSNSNPSATTNTTSSSQSNPAITSPPFPSSSINNLKSTNLNLNPSLNLSSHPLQSLNSSIGNSVYDTFTNSSSLPPSSSIYPSSSASLSKNMPVNNNNNSNNTNANSSFLKNNLLSLTLSDLTKTSSEIELLINSNIDRSKISKDLLLNGYKNLQQLHNIYLSWFNYLNITDIKPFEIENQAVKTLSSMNTLDNELNDNNNSEVSEKTNKRIKLSSPNLIGDQSNLNNQSSHISSSSLMLSSSLYNNNSVNHNNNNPDNPDGNIILDATIIKDNKLLQSPKRTPPSIPRFSPSSASAPTSSKFPSSLSSSTSLDITPLPTINNSNPSGLSNTYGYGYQYQQYHYQQYQYQPSLPILDENIPINKYNEPSLISHTHAQQHINSNNSNSNSNSNSNILSVQNSSMECMHCSSKGTPEWRRGPNGERTLCNACGLFYSKLIKKYGEEKAKSVMETRKKMGKCMDRRLSIT</sequence>
<feature type="compositionally biased region" description="Low complexity" evidence="5">
    <location>
        <begin position="34"/>
        <end position="46"/>
    </location>
</feature>
<dbReference type="GO" id="GO:0006355">
    <property type="term" value="P:regulation of DNA-templated transcription"/>
    <property type="evidence" value="ECO:0007669"/>
    <property type="project" value="InterPro"/>
</dbReference>
<evidence type="ECO:0000256" key="5">
    <source>
        <dbReference type="SAM" id="MobiDB-lite"/>
    </source>
</evidence>
<keyword evidence="8" id="KW-1185">Reference proteome</keyword>
<comment type="caution">
    <text evidence="7">The sequence shown here is derived from an EMBL/GenBank/DDBJ whole genome shotgun (WGS) entry which is preliminary data.</text>
</comment>
<keyword evidence="3" id="KW-0862">Zinc</keyword>
<feature type="compositionally biased region" description="Basic residues" evidence="5">
    <location>
        <begin position="47"/>
        <end position="58"/>
    </location>
</feature>
<dbReference type="Pfam" id="PF00320">
    <property type="entry name" value="GATA"/>
    <property type="match status" value="1"/>
</dbReference>
<dbReference type="PROSITE" id="PS00344">
    <property type="entry name" value="GATA_ZN_FINGER_1"/>
    <property type="match status" value="1"/>
</dbReference>
<dbReference type="InterPro" id="IPR000679">
    <property type="entry name" value="Znf_GATA"/>
</dbReference>
<name>A0A9P7BFB6_9ASCO</name>
<keyword evidence="2 4" id="KW-0863">Zinc-finger</keyword>